<dbReference type="InterPro" id="IPR010982">
    <property type="entry name" value="Lambda_DNA-bd_dom_sf"/>
</dbReference>
<dbReference type="AlphaFoldDB" id="A0A5B2TX41"/>
<gene>
    <name evidence="5" type="ORF">F0361_01770</name>
    <name evidence="6" type="ORF">V1H85_07795</name>
</gene>
<dbReference type="EMBL" id="JAZDDF010000002">
    <property type="protein sequence ID" value="MEE1972342.1"/>
    <property type="molecule type" value="Genomic_DNA"/>
</dbReference>
<evidence type="ECO:0000256" key="3">
    <source>
        <dbReference type="ARBA" id="ARBA00023163"/>
    </source>
</evidence>
<comment type="caution">
    <text evidence="5">The sequence shown here is derived from an EMBL/GenBank/DDBJ whole genome shotgun (WGS) entry which is preliminary data.</text>
</comment>
<dbReference type="SUPFAM" id="SSF53822">
    <property type="entry name" value="Periplasmic binding protein-like I"/>
    <property type="match status" value="1"/>
</dbReference>
<dbReference type="EMBL" id="VUOE01000001">
    <property type="protein sequence ID" value="KAA2218375.1"/>
    <property type="molecule type" value="Genomic_DNA"/>
</dbReference>
<evidence type="ECO:0000256" key="2">
    <source>
        <dbReference type="ARBA" id="ARBA00023125"/>
    </source>
</evidence>
<name>A0A5B2TX41_9FLAO</name>
<evidence type="ECO:0000313" key="5">
    <source>
        <dbReference type="EMBL" id="KAA2218375.1"/>
    </source>
</evidence>
<dbReference type="Pfam" id="PF00356">
    <property type="entry name" value="LacI"/>
    <property type="match status" value="1"/>
</dbReference>
<dbReference type="PANTHER" id="PTHR30146:SF144">
    <property type="entry name" value="LACI-FAMILY TRANSCRIPTION REGULATOR"/>
    <property type="match status" value="1"/>
</dbReference>
<accession>A0A5B2TX41</accession>
<sequence>MDKRNFTIKDIASMADVSRGTVDRVLNNRGKVSEKARRKVEEVLQRIDYRPNLIARTLKNHRSFTIWLLTPDYTNDRYWQQMHQGVMDAYAELEPFGIRISSVRMGSTADTYYQNFSSVLQNSPDALVIVPFFTDTCFNLYRELEERKIPFVLLNSPIKDVDYGCFIGQDYFMSGRTAAYFMDILTRSVAPKRTILILHIGVQTENATHVEEKEIGFLDYFRERDASSTFEIIRFEAELDMGLLDHKLSKTDGLFITNSKTHVAEDLLRKHPSVKIIGYDMIPENIELLREGTIDILLNQNPKLQGYHGISIVTEYLLYQREMPKNRLLPIDVLTKENVSGYL</sequence>
<dbReference type="SUPFAM" id="SSF47413">
    <property type="entry name" value="lambda repressor-like DNA-binding domains"/>
    <property type="match status" value="1"/>
</dbReference>
<dbReference type="Gene3D" id="3.40.50.2300">
    <property type="match status" value="2"/>
</dbReference>
<dbReference type="PANTHER" id="PTHR30146">
    <property type="entry name" value="LACI-RELATED TRANSCRIPTIONAL REPRESSOR"/>
    <property type="match status" value="1"/>
</dbReference>
<evidence type="ECO:0000256" key="1">
    <source>
        <dbReference type="ARBA" id="ARBA00023015"/>
    </source>
</evidence>
<dbReference type="InterPro" id="IPR025997">
    <property type="entry name" value="SBP_2_dom"/>
</dbReference>
<dbReference type="SMART" id="SM00354">
    <property type="entry name" value="HTH_LACI"/>
    <property type="match status" value="1"/>
</dbReference>
<dbReference type="RefSeq" id="WP_154916987.1">
    <property type="nucleotide sequence ID" value="NZ_JAZDDF010000002.1"/>
</dbReference>
<dbReference type="GO" id="GO:0000976">
    <property type="term" value="F:transcription cis-regulatory region binding"/>
    <property type="evidence" value="ECO:0007669"/>
    <property type="project" value="TreeGrafter"/>
</dbReference>
<protein>
    <submittedName>
        <fullName evidence="6">LacI family DNA-binding transcriptional regulator</fullName>
    </submittedName>
    <submittedName>
        <fullName evidence="5">LacI family transcriptional regulator</fullName>
    </submittedName>
</protein>
<evidence type="ECO:0000313" key="6">
    <source>
        <dbReference type="EMBL" id="MEE1972342.1"/>
    </source>
</evidence>
<dbReference type="InterPro" id="IPR000843">
    <property type="entry name" value="HTH_LacI"/>
</dbReference>
<dbReference type="Pfam" id="PF13407">
    <property type="entry name" value="Peripla_BP_4"/>
    <property type="match status" value="1"/>
</dbReference>
<evidence type="ECO:0000259" key="4">
    <source>
        <dbReference type="PROSITE" id="PS50932"/>
    </source>
</evidence>
<dbReference type="PROSITE" id="PS00356">
    <property type="entry name" value="HTH_LACI_1"/>
    <property type="match status" value="1"/>
</dbReference>
<dbReference type="Proteomes" id="UP000323188">
    <property type="component" value="Unassembled WGS sequence"/>
</dbReference>
<evidence type="ECO:0000313" key="7">
    <source>
        <dbReference type="Proteomes" id="UP000323188"/>
    </source>
</evidence>
<organism evidence="5 7">
    <name type="scientific">Maribacter flavus</name>
    <dbReference type="NCBI Taxonomy" id="1658664"/>
    <lineage>
        <taxon>Bacteria</taxon>
        <taxon>Pseudomonadati</taxon>
        <taxon>Bacteroidota</taxon>
        <taxon>Flavobacteriia</taxon>
        <taxon>Flavobacteriales</taxon>
        <taxon>Flavobacteriaceae</taxon>
        <taxon>Maribacter</taxon>
    </lineage>
</organism>
<dbReference type="CDD" id="cd01392">
    <property type="entry name" value="HTH_LacI"/>
    <property type="match status" value="1"/>
</dbReference>
<keyword evidence="3" id="KW-0804">Transcription</keyword>
<dbReference type="Gene3D" id="1.10.260.40">
    <property type="entry name" value="lambda repressor-like DNA-binding domains"/>
    <property type="match status" value="1"/>
</dbReference>
<keyword evidence="8" id="KW-1185">Reference proteome</keyword>
<keyword evidence="1" id="KW-0805">Transcription regulation</keyword>
<keyword evidence="2 6" id="KW-0238">DNA-binding</keyword>
<reference evidence="6 8" key="2">
    <citation type="submission" date="2024-01" db="EMBL/GenBank/DDBJ databases">
        <title>Maribacter spp. originated from different algae showed divergent polysaccharides utilization ability.</title>
        <authorList>
            <person name="Wang H."/>
            <person name="Wu Y."/>
        </authorList>
    </citation>
    <scope>NUCLEOTIDE SEQUENCE [LARGE SCALE GENOMIC DNA]</scope>
    <source>
        <strain evidence="6 8">KPT27_14</strain>
    </source>
</reference>
<dbReference type="InterPro" id="IPR028082">
    <property type="entry name" value="Peripla_BP_I"/>
</dbReference>
<dbReference type="GO" id="GO:0003700">
    <property type="term" value="F:DNA-binding transcription factor activity"/>
    <property type="evidence" value="ECO:0007669"/>
    <property type="project" value="TreeGrafter"/>
</dbReference>
<feature type="domain" description="HTH lacI-type" evidence="4">
    <location>
        <begin position="6"/>
        <end position="60"/>
    </location>
</feature>
<evidence type="ECO:0000313" key="8">
    <source>
        <dbReference type="Proteomes" id="UP001343698"/>
    </source>
</evidence>
<dbReference type="Proteomes" id="UP001343698">
    <property type="component" value="Unassembled WGS sequence"/>
</dbReference>
<proteinExistence type="predicted"/>
<reference evidence="5 7" key="1">
    <citation type="submission" date="2019-09" db="EMBL/GenBank/DDBJ databases">
        <authorList>
            <person name="Khan S.A."/>
            <person name="Jeon C.O."/>
            <person name="Chun B.H."/>
            <person name="Jeong S.E."/>
        </authorList>
    </citation>
    <scope>NUCLEOTIDE SEQUENCE [LARGE SCALE GENOMIC DNA]</scope>
    <source>
        <strain evidence="5 7">KCTC 42508</strain>
    </source>
</reference>
<dbReference type="PROSITE" id="PS50932">
    <property type="entry name" value="HTH_LACI_2"/>
    <property type="match status" value="1"/>
</dbReference>